<protein>
    <submittedName>
        <fullName evidence="2">Uncharacterized protein</fullName>
    </submittedName>
</protein>
<accession>A0AAD3NSX9</accession>
<name>A0AAD3NSX9_CRYJA</name>
<dbReference type="EMBL" id="BSEH01000581">
    <property type="protein sequence ID" value="GLJ58884.1"/>
    <property type="molecule type" value="Genomic_DNA"/>
</dbReference>
<dbReference type="AlphaFoldDB" id="A0AAD3NSX9"/>
<evidence type="ECO:0000313" key="3">
    <source>
        <dbReference type="EMBL" id="GLJ58884.1"/>
    </source>
</evidence>
<dbReference type="Proteomes" id="UP001234787">
    <property type="component" value="Unassembled WGS sequence"/>
</dbReference>
<reference evidence="2" key="1">
    <citation type="submission" date="2022-12" db="EMBL/GenBank/DDBJ databases">
        <title>Chromosome-Level Genome Assembly of Japanese Cedar (Cryptomeriajaponica D. Don).</title>
        <authorList>
            <person name="Fujino T."/>
            <person name="Yamaguchi K."/>
            <person name="Yokoyama T."/>
            <person name="Hamanaka T."/>
            <person name="Harazono Y."/>
            <person name="Kamada H."/>
            <person name="Kobayashi W."/>
            <person name="Ujino-Ihara T."/>
            <person name="Uchiyama K."/>
            <person name="Matsumoto A."/>
            <person name="Izuno A."/>
            <person name="Tsumura Y."/>
            <person name="Toyoda A."/>
            <person name="Shigenobu S."/>
            <person name="Moriguchi Y."/>
            <person name="Ueno S."/>
            <person name="Kasahara M."/>
        </authorList>
    </citation>
    <scope>NUCLEOTIDE SEQUENCE</scope>
</reference>
<evidence type="ECO:0000313" key="2">
    <source>
        <dbReference type="EMBL" id="GLJ58230.1"/>
    </source>
</evidence>
<dbReference type="EMBL" id="BSEH01000306">
    <property type="protein sequence ID" value="GLJ58230.1"/>
    <property type="molecule type" value="Genomic_DNA"/>
</dbReference>
<evidence type="ECO:0000256" key="1">
    <source>
        <dbReference type="SAM" id="MobiDB-lite"/>
    </source>
</evidence>
<sequence>MRGPGPRPSMGNGGRLEFVVWGGGGSGSGGRSREKKPSVLLFNKEEGVHREGIVIVRPWKSVRFLRGSLEIGQSLLSGRGAIVIRQRCYPSLIRIQELGSGGSPRNRGRSLDHERLSEAWIFASH</sequence>
<comment type="caution">
    <text evidence="2">The sequence shown here is derived from an EMBL/GenBank/DDBJ whole genome shotgun (WGS) entry which is preliminary data.</text>
</comment>
<gene>
    <name evidence="2" type="ORF">SUGI_1424260</name>
    <name evidence="3" type="ORF">SUGI_1482000</name>
</gene>
<proteinExistence type="predicted"/>
<feature type="region of interest" description="Disordered" evidence="1">
    <location>
        <begin position="1"/>
        <end position="37"/>
    </location>
</feature>
<feature type="compositionally biased region" description="Gly residues" evidence="1">
    <location>
        <begin position="21"/>
        <end position="30"/>
    </location>
</feature>
<organism evidence="2 4">
    <name type="scientific">Cryptomeria japonica</name>
    <name type="common">Japanese cedar</name>
    <name type="synonym">Cupressus japonica</name>
    <dbReference type="NCBI Taxonomy" id="3369"/>
    <lineage>
        <taxon>Eukaryota</taxon>
        <taxon>Viridiplantae</taxon>
        <taxon>Streptophyta</taxon>
        <taxon>Embryophyta</taxon>
        <taxon>Tracheophyta</taxon>
        <taxon>Spermatophyta</taxon>
        <taxon>Pinopsida</taxon>
        <taxon>Pinidae</taxon>
        <taxon>Conifers II</taxon>
        <taxon>Cupressales</taxon>
        <taxon>Cupressaceae</taxon>
        <taxon>Cryptomeria</taxon>
    </lineage>
</organism>
<evidence type="ECO:0000313" key="4">
    <source>
        <dbReference type="Proteomes" id="UP001234787"/>
    </source>
</evidence>
<keyword evidence="4" id="KW-1185">Reference proteome</keyword>